<proteinExistence type="predicted"/>
<accession>F0TFD7</accession>
<protein>
    <submittedName>
        <fullName evidence="1">Prophage protein</fullName>
    </submittedName>
</protein>
<dbReference type="EMBL" id="CP002559">
    <property type="protein sequence ID" value="ADZ07431.1"/>
    <property type="molecule type" value="Genomic_DNA"/>
</dbReference>
<dbReference type="KEGG" id="lai:LAC30SC_06535"/>
<name>F0TFD7_LACAM</name>
<organism evidence="1 2">
    <name type="scientific">Lactobacillus amylovorus</name>
    <dbReference type="NCBI Taxonomy" id="1604"/>
    <lineage>
        <taxon>Bacteria</taxon>
        <taxon>Bacillati</taxon>
        <taxon>Bacillota</taxon>
        <taxon>Bacilli</taxon>
        <taxon>Lactobacillales</taxon>
        <taxon>Lactobacillaceae</taxon>
        <taxon>Lactobacillus</taxon>
    </lineage>
</organism>
<gene>
    <name evidence="1" type="ordered locus">LAC30SC_06535</name>
</gene>
<dbReference type="Proteomes" id="UP000007491">
    <property type="component" value="Chromosome"/>
</dbReference>
<dbReference type="STRING" id="1604.LAC30SC_06535"/>
<reference evidence="1 2" key="1">
    <citation type="journal article" date="2011" name="J. Bacteriol.">
        <title>Complete genome sequencing of Lactobacillus acidophilus 30SC, isolated from swine intestine.</title>
        <authorList>
            <person name="Oh S."/>
            <person name="Roh H."/>
            <person name="Ko H.J."/>
            <person name="Kim S."/>
            <person name="Kim K.H."/>
            <person name="Lee S.E."/>
            <person name="Chang I.S."/>
            <person name="Kim S."/>
            <person name="Choi I.G."/>
        </authorList>
    </citation>
    <scope>NUCLEOTIDE SEQUENCE [LARGE SCALE GENOMIC DNA]</scope>
    <source>
        <strain evidence="1 2">30SC</strain>
    </source>
</reference>
<dbReference type="OrthoDB" id="9770443at2"/>
<dbReference type="RefSeq" id="WP_013642055.1">
    <property type="nucleotide sequence ID" value="NC_015214.1"/>
</dbReference>
<evidence type="ECO:0000313" key="2">
    <source>
        <dbReference type="Proteomes" id="UP000007491"/>
    </source>
</evidence>
<sequence>MPTTGTEAKGFNYVTKDGNLLDQKINAGLFTATLGTPDVELVNGGKSFTLKTISTTGLQAHTRGKGFNSGKVTDEKTIYTMGQDRDVEFYLDRQDVDETNNELAMANISNVFITEHVQPELDSYRFSKLATLFDNIDASDTEGTLLAKSHKVEETLDTSNVYSQLKSGIGKVRKYGTQNLVAYVSSEVMDALERSKEFTRNITNQNVGTTALESRITSIDGVQLIEVYEPNRFMTKYDYTDGAKPTEDAKSINFLIVAKPAVISIVKENAVFLFAPGQHTEGDGYLYQNRLYHDLFVKKHKRDGIYVSIKSGN</sequence>
<reference key="2">
    <citation type="submission" date="2011-02" db="EMBL/GenBank/DDBJ databases">
        <authorList>
            <person name="Roh H."/>
            <person name="Ko H.-J."/>
            <person name="Kim S.-H."/>
            <person name="Choi I.-G."/>
            <person name="Oh S."/>
        </authorList>
    </citation>
    <scope>NUCLEOTIDE SEQUENCE</scope>
    <source>
        <strain>30SC</strain>
    </source>
</reference>
<dbReference type="HOGENOM" id="CLU_058388_1_0_9"/>
<dbReference type="AlphaFoldDB" id="F0TFD7"/>
<evidence type="ECO:0000313" key="1">
    <source>
        <dbReference type="EMBL" id="ADZ07431.1"/>
    </source>
</evidence>